<evidence type="ECO:0000313" key="1">
    <source>
        <dbReference type="EMBL" id="MBC2776340.1"/>
    </source>
</evidence>
<dbReference type="InterPro" id="IPR025514">
    <property type="entry name" value="DUF4402"/>
</dbReference>
<dbReference type="RefSeq" id="WP_185799630.1">
    <property type="nucleotide sequence ID" value="NZ_JACJVJ010000001.1"/>
</dbReference>
<dbReference type="AlphaFoldDB" id="A0A842HWL8"/>
<keyword evidence="2" id="KW-1185">Reference proteome</keyword>
<organism evidence="1 2">
    <name type="scientific">Parasphingopyxis marina</name>
    <dbReference type="NCBI Taxonomy" id="2761622"/>
    <lineage>
        <taxon>Bacteria</taxon>
        <taxon>Pseudomonadati</taxon>
        <taxon>Pseudomonadota</taxon>
        <taxon>Alphaproteobacteria</taxon>
        <taxon>Sphingomonadales</taxon>
        <taxon>Sphingomonadaceae</taxon>
        <taxon>Parasphingopyxis</taxon>
    </lineage>
</organism>
<reference evidence="1 2" key="1">
    <citation type="submission" date="2020-08" db="EMBL/GenBank/DDBJ databases">
        <title>Draft genome sequence of Parasphingopyxis sp. GrpM-11.</title>
        <authorList>
            <person name="Oh J."/>
            <person name="Roh D.-H."/>
        </authorList>
    </citation>
    <scope>NUCLEOTIDE SEQUENCE [LARGE SCALE GENOMIC DNA]</scope>
    <source>
        <strain evidence="1 2">GrpM-11</strain>
    </source>
</reference>
<accession>A0A842HWL8</accession>
<proteinExistence type="predicted"/>
<protein>
    <submittedName>
        <fullName evidence="1">DUF4402 domain-containing protein</fullName>
    </submittedName>
</protein>
<dbReference type="Pfam" id="PF14352">
    <property type="entry name" value="DUF4402"/>
    <property type="match status" value="1"/>
</dbReference>
<evidence type="ECO:0000313" key="2">
    <source>
        <dbReference type="Proteomes" id="UP000564378"/>
    </source>
</evidence>
<sequence>MALLAAAPARAGDGASTGRAEISSGLTVVRIADLDFGTIIPSGANGRVTINRNTGACAAQAGATLIGSDCRRAEFLVTGAPSASVSVGIDPAPITLTRIGGGATMEMDQLRVNAGPNKSIGAAGTLTFYAGGRLQVGAGQMPGVYEATFAVSVDYQ</sequence>
<dbReference type="EMBL" id="JACJVJ010000001">
    <property type="protein sequence ID" value="MBC2776340.1"/>
    <property type="molecule type" value="Genomic_DNA"/>
</dbReference>
<dbReference type="Proteomes" id="UP000564378">
    <property type="component" value="Unassembled WGS sequence"/>
</dbReference>
<gene>
    <name evidence="1" type="ORF">H6P80_01780</name>
</gene>
<comment type="caution">
    <text evidence="1">The sequence shown here is derived from an EMBL/GenBank/DDBJ whole genome shotgun (WGS) entry which is preliminary data.</text>
</comment>
<name>A0A842HWL8_9SPHN</name>